<comment type="similarity">
    <text evidence="1">Belongs to the ribosome association toxin RatA family.</text>
</comment>
<reference evidence="4 5" key="1">
    <citation type="journal article" date="2012" name="Mol. Biol. Evol.">
        <title>Genome reduction and co-evolution between the primary and secondary bacterial symbionts of psyllids.</title>
        <authorList>
            <person name="Sloan D.B."/>
            <person name="Moran N.A."/>
        </authorList>
    </citation>
    <scope>NUCLEOTIDE SEQUENCE [LARGE SCALE GENOMIC DNA]</scope>
    <source>
        <strain evidence="4">Hcub_S</strain>
    </source>
</reference>
<sequence>MPGVVYSVVVSYSVEKMFTLINNIKDYTEFILGCINSRIIKQNGNEITAEIYLSQARINKSFIDRNPVNENHSIIILLVKIVKGPY</sequence>
<evidence type="ECO:0000259" key="3">
    <source>
        <dbReference type="Pfam" id="PF03364"/>
    </source>
</evidence>
<dbReference type="AlphaFoldDB" id="J3TZ25"/>
<dbReference type="Proteomes" id="UP000003937">
    <property type="component" value="Chromosome"/>
</dbReference>
<dbReference type="Gene3D" id="3.30.530.20">
    <property type="match status" value="1"/>
</dbReference>
<organism evidence="4 5">
    <name type="scientific">secondary endosymbiont of Heteropsylla cubana</name>
    <dbReference type="NCBI Taxonomy" id="134287"/>
    <lineage>
        <taxon>Bacteria</taxon>
        <taxon>Pseudomonadati</taxon>
        <taxon>Pseudomonadota</taxon>
        <taxon>Gammaproteobacteria</taxon>
        <taxon>Enterobacterales</taxon>
        <taxon>Enterobacteriaceae</taxon>
        <taxon>aphid secondary symbionts</taxon>
    </lineage>
</organism>
<dbReference type="KEGG" id="sehc:A35E_00411"/>
<dbReference type="SUPFAM" id="SSF55961">
    <property type="entry name" value="Bet v1-like"/>
    <property type="match status" value="1"/>
</dbReference>
<keyword evidence="2" id="KW-1277">Toxin-antitoxin system</keyword>
<dbReference type="EMBL" id="CP003547">
    <property type="protein sequence ID" value="AFP85705.1"/>
    <property type="molecule type" value="Genomic_DNA"/>
</dbReference>
<dbReference type="HOGENOM" id="CLU_2710961_0_0_6"/>
<evidence type="ECO:0000256" key="2">
    <source>
        <dbReference type="ARBA" id="ARBA00022649"/>
    </source>
</evidence>
<dbReference type="RefSeq" id="WP_014889002.1">
    <property type="nucleotide sequence ID" value="NC_018420.1"/>
</dbReference>
<name>J3TZ25_9ENTR</name>
<accession>J3TZ25</accession>
<proteinExistence type="inferred from homology"/>
<dbReference type="InterPro" id="IPR005031">
    <property type="entry name" value="COQ10_START"/>
</dbReference>
<dbReference type="Pfam" id="PF03364">
    <property type="entry name" value="Polyketide_cyc"/>
    <property type="match status" value="1"/>
</dbReference>
<keyword evidence="5" id="KW-1185">Reference proteome</keyword>
<evidence type="ECO:0000313" key="5">
    <source>
        <dbReference type="Proteomes" id="UP000003937"/>
    </source>
</evidence>
<gene>
    <name evidence="4" type="ORF">A35E_00411</name>
</gene>
<feature type="domain" description="Coenzyme Q-binding protein COQ10 START" evidence="3">
    <location>
        <begin position="10"/>
        <end position="76"/>
    </location>
</feature>
<evidence type="ECO:0000256" key="1">
    <source>
        <dbReference type="ARBA" id="ARBA00008918"/>
    </source>
</evidence>
<evidence type="ECO:0000313" key="4">
    <source>
        <dbReference type="EMBL" id="AFP85705.1"/>
    </source>
</evidence>
<dbReference type="OrthoDB" id="9804759at2"/>
<dbReference type="InterPro" id="IPR023393">
    <property type="entry name" value="START-like_dom_sf"/>
</dbReference>
<protein>
    <submittedName>
        <fullName evidence="4">Oligoketide cyclase/lipid transport protein</fullName>
    </submittedName>
</protein>